<dbReference type="HOGENOM" id="CLU_001085_1_0_1"/>
<feature type="signal peptide" evidence="3">
    <location>
        <begin position="1"/>
        <end position="17"/>
    </location>
</feature>
<feature type="transmembrane region" description="Helical" evidence="2">
    <location>
        <begin position="2189"/>
        <end position="2214"/>
    </location>
</feature>
<feature type="compositionally biased region" description="Low complexity" evidence="1">
    <location>
        <begin position="2560"/>
        <end position="2575"/>
    </location>
</feature>
<dbReference type="GeneID" id="7842393"/>
<dbReference type="EMBL" id="GG662855">
    <property type="protein sequence ID" value="EAR87180.2"/>
    <property type="molecule type" value="Genomic_DNA"/>
</dbReference>
<dbReference type="PANTHER" id="PTHR11319">
    <property type="entry name" value="G PROTEIN-COUPLED RECEPTOR-RELATED"/>
    <property type="match status" value="1"/>
</dbReference>
<keyword evidence="2" id="KW-1133">Transmembrane helix</keyword>
<dbReference type="KEGG" id="tet:TTHERM_00363140"/>
<dbReference type="SUPFAM" id="SSF50998">
    <property type="entry name" value="Quinoprotein alcohol dehydrogenase-like"/>
    <property type="match status" value="1"/>
</dbReference>
<proteinExistence type="predicted"/>
<evidence type="ECO:0000256" key="1">
    <source>
        <dbReference type="SAM" id="MobiDB-lite"/>
    </source>
</evidence>
<dbReference type="Proteomes" id="UP000009168">
    <property type="component" value="Unassembled WGS sequence"/>
</dbReference>
<feature type="transmembrane region" description="Helical" evidence="2">
    <location>
        <begin position="2323"/>
        <end position="2344"/>
    </location>
</feature>
<accession>Q22PC9</accession>
<feature type="transmembrane region" description="Helical" evidence="2">
    <location>
        <begin position="1980"/>
        <end position="1998"/>
    </location>
</feature>
<gene>
    <name evidence="4" type="ORF">TTHERM_00363140</name>
</gene>
<feature type="transmembrane region" description="Helical" evidence="2">
    <location>
        <begin position="2242"/>
        <end position="2262"/>
    </location>
</feature>
<sequence>MKYLLLSLISILNIIFGQQCPLLQVYQNPQNIQGFSIKNFLRIPQTNLLLINTVFSGGNDSSIVYYNDMSSISGEIINVIKTDYYILDFQYNSATDQIVVANSGNLIFADPYTLNVISSFSTPQLQSIQIIKNTNFIILTKGYNKLNIFDFVKQQIVQVMDNTNQLQTFPDNSSLVQYYSNIYALSSGDNIILTTNDMGVISWGIDLQLLSYQFYGYIPDSQVVQKNDAKRCFTKHPTQDIIFIAGKSLEIIAVKIIDIKKGLYKTLLKMSLNGYKTTDAILSVKFVYYNKNGYTYPTIWLGVQNIAYYAYLQFNSDFSTIQLQLGSSIAIQSQAIWNQIEESTIFLISSSFYVSIFNYQSFQLTYNLYFFAGYFSRRFIRQQSGSTDRFVFLQTNKILLYERGNFGTYDPSTQKSTLIYSGFYNYGSFYQIKNIFDWYFLKSVNSNGQSLIQIFPIYPLSQTANVTNITSSFGLSWSNVNQNLDPYYLNGKFWVVLAFPAKANTENYLFQLINCQSTTERYNLTSNQSDVRQIQTAFGIASLENTNNLELIGVDNQGTIYSWDLSMQTIPFKNSIKFSICKNSQIGDIFYYGNSKYLIMTCDDNNVYSFNLQTGNYQKLLTLSSQPLALKAFSKPQLVAIGDSNQGIAFIYKFNTISLYFDYFLQIQQKQIYDKLTYIDMLNDYTIWVQYGQGNIFYSIQDCLSDSSLCTQCTQKYYFNATNQYDINGLYGAGSQSQPFTTSRSFLTAMMKAQYYQQTISGVQNMDVNFSIEPGYFLNLNPNLMNFYFNKIISLTFQSSQPGIYASLKYQNTLSLQNYHQIKLQDIAIYYGLDTISANCGLMFQNIQQGVVINNIQQFNLNSTSLTKSCQQILIQQTQLQVQKYEIVQEDFTNHQFVISTFNSTQIELFNISIVNSTFGQTFSLLQQQSNIQAKIANLTISNNICSINNNQVEEDTISVLFSAGLYIVDGVLISNNQFCKKSIFSTVTTLTQLNQIFSFSNILVQNNTFQARTTYIFFNAFYSIRQSPSHELILNNVQFINNQLSQQSAQDLNIAQYFQTNKIANFQIQNTSLIDHFDIQLGLIEIANQVFIDGFSCVNNDNYINQIPNKTTAGCLQIKEVQSANFTQIQIINKKAQDTNLISILNSDIQQANVTITDGFFSDLYLYQNCVNTQAIPLQIVSGYQIQVEIDNCIFQNIFLKSLDYTLTFSSTALYILNYVGSIIITNSQFLDSYSNSLYGFAYIQTNELIIENVTFNNSTFTDDQSLSLFNSQGSMINAKAHNITILNSNFSKTTASKGGFLYLTSFGDQLNINFTNTLFSEGYSSIDGSAIFIDDGGQILNLNCDNCQFSNLYTLMDSASTLAQQKYTKRQSDKRNNIQFQGGYIKNVKGVSDSYFIDVVNTDILFQNIKQILSEEFSSNQISFSQYINKTGVSQQSTLTNLQNSNLTIDKCNFTNLQIESPSATFPLLIRSQNSYIKISNTHLLNSSFTTSVIYSIQSQLELSQIIFKNISQKLFLKRLIQQNIYQTPQISSSSLIIASESILNISQGSLFSNIICNSNCNGGAIQVSKGTFNIDSTVFQEIQSTFGGALFIQGINDTNKISNTQFQNCFSQNDGGVLYLNALQNDKFSMIIDQTTFIENSCNTRGGSLYVDSQILNSAYQSIKMKNSKIINNKASIGGGIYQQNLSVDTQESNIITNNTILIYGKDDISYPSQLRVKNIDEFIQLNNAVVQKHQIVINNFRSGANISEIQFVLLNNKNELIYPITSDDYNTYQVNVNFDPETKDLSSYSLSGDLFAKYDEHLQAFKFSNINIIGTPGTSANISFTSKQIYILDQKTQKFIQNYTFNILINFRLCGPGEKINNLNQVTECQICPQNYYSFDVSNCLECPQGATCYGGTNIVANSGYWRKSNTSNLLIDCSNLSENCVGGSFGNHICYEGHIGALCEECDIFGEYWGQSYAKSAKYSCTRCDQIKGNVWVLILVTVWTILSMCLAIKGDVDVLRKNVAILAIQKNILLRKKSLSMREKRHTLSTQQNIFSKISQQSKYFASSQHSPSIKNNSIQFKKHKDNSGILIKMFTNYIQIVGSIATFNLSIPSGIFEFPQTIGQPLNKTMSSLDCALKDLNSSQQIRFPWYILTTAIMFLIIYIQPDLVAQIIALLSCRQVGDTNYILSNVSFVCYSREHQFYILALIIPMLLLWVFIIPAIFFFLLRRNKDKLESSEIKLKYGFLYKEYQNYAFYWEFIKMAEKLAIILVLNFYSQSIVTKGILVFIIIAAYGILTLIIHPYQETEINEIDFNSTNVCALTVLFGLFMYDNPFFYFVYTSFGIIIIMNSWFICKILSKIIKGYIPKIKAVIHRAVESLSKRISYFKRFVKKNEKEQIKPEIKQKFQTIFKKILSLKPQEKKKIFLDAIQKQLCESYRHIFEEQNSNQKTNELQINEQQKIQSEDLQIQNENSFKKREENKQDEQNVSIVIDSPFSKYQDTVEQLKYYDNKLTFETDIMKIDTKEDFISLPQDANSRKLIYYQQKQNLIQTKSKFKIKSTPSQQDNQVHEQDQSPQSQDSDQGQNISQIIQGQIIDKIEDSDDIDKEQINQEFQEGQKNVTYFQDKS</sequence>
<dbReference type="InParanoid" id="Q22PC9"/>
<feature type="chain" id="PRO_5004201249" evidence="3">
    <location>
        <begin position="18"/>
        <end position="2614"/>
    </location>
</feature>
<evidence type="ECO:0000313" key="5">
    <source>
        <dbReference type="Proteomes" id="UP000009168"/>
    </source>
</evidence>
<keyword evidence="5" id="KW-1185">Reference proteome</keyword>
<dbReference type="OrthoDB" id="77931at2759"/>
<keyword evidence="2" id="KW-0472">Membrane</keyword>
<dbReference type="RefSeq" id="XP_001007425.2">
    <property type="nucleotide sequence ID" value="XM_001007425.2"/>
</dbReference>
<feature type="region of interest" description="Disordered" evidence="1">
    <location>
        <begin position="2543"/>
        <end position="2575"/>
    </location>
</feature>
<evidence type="ECO:0000256" key="3">
    <source>
        <dbReference type="SAM" id="SignalP"/>
    </source>
</evidence>
<feature type="transmembrane region" description="Helical" evidence="2">
    <location>
        <begin position="2135"/>
        <end position="2153"/>
    </location>
</feature>
<keyword evidence="3" id="KW-0732">Signal</keyword>
<dbReference type="InterPro" id="IPR011047">
    <property type="entry name" value="Quinoprotein_ADH-like_sf"/>
</dbReference>
<keyword evidence="2 4" id="KW-0812">Transmembrane</keyword>
<dbReference type="PANTHER" id="PTHR11319:SF35">
    <property type="entry name" value="OUTER MEMBRANE PROTEIN PMPC-RELATED"/>
    <property type="match status" value="1"/>
</dbReference>
<evidence type="ECO:0000313" key="4">
    <source>
        <dbReference type="EMBL" id="EAR87180.2"/>
    </source>
</evidence>
<reference evidence="5" key="1">
    <citation type="journal article" date="2006" name="PLoS Biol.">
        <title>Macronuclear genome sequence of the ciliate Tetrahymena thermophila, a model eukaryote.</title>
        <authorList>
            <person name="Eisen J.A."/>
            <person name="Coyne R.S."/>
            <person name="Wu M."/>
            <person name="Wu D."/>
            <person name="Thiagarajan M."/>
            <person name="Wortman J.R."/>
            <person name="Badger J.H."/>
            <person name="Ren Q."/>
            <person name="Amedeo P."/>
            <person name="Jones K.M."/>
            <person name="Tallon L.J."/>
            <person name="Delcher A.L."/>
            <person name="Salzberg S.L."/>
            <person name="Silva J.C."/>
            <person name="Haas B.J."/>
            <person name="Majoros W.H."/>
            <person name="Farzad M."/>
            <person name="Carlton J.M."/>
            <person name="Smith R.K. Jr."/>
            <person name="Garg J."/>
            <person name="Pearlman R.E."/>
            <person name="Karrer K.M."/>
            <person name="Sun L."/>
            <person name="Manning G."/>
            <person name="Elde N.C."/>
            <person name="Turkewitz A.P."/>
            <person name="Asai D.J."/>
            <person name="Wilkes D.E."/>
            <person name="Wang Y."/>
            <person name="Cai H."/>
            <person name="Collins K."/>
            <person name="Stewart B.A."/>
            <person name="Lee S.R."/>
            <person name="Wilamowska K."/>
            <person name="Weinberg Z."/>
            <person name="Ruzzo W.L."/>
            <person name="Wloga D."/>
            <person name="Gaertig J."/>
            <person name="Frankel J."/>
            <person name="Tsao C.-C."/>
            <person name="Gorovsky M.A."/>
            <person name="Keeling P.J."/>
            <person name="Waller R.F."/>
            <person name="Patron N.J."/>
            <person name="Cherry J.M."/>
            <person name="Stover N.A."/>
            <person name="Krieger C.J."/>
            <person name="del Toro C."/>
            <person name="Ryder H.F."/>
            <person name="Williamson S.C."/>
            <person name="Barbeau R.A."/>
            <person name="Hamilton E.P."/>
            <person name="Orias E."/>
        </authorList>
    </citation>
    <scope>NUCLEOTIDE SEQUENCE [LARGE SCALE GENOMIC DNA]</scope>
    <source>
        <strain evidence="5">SB210</strain>
    </source>
</reference>
<feature type="transmembrane region" description="Helical" evidence="2">
    <location>
        <begin position="2268"/>
        <end position="2288"/>
    </location>
</feature>
<protein>
    <submittedName>
        <fullName evidence="4">Transmembrane protein, putative</fullName>
    </submittedName>
</protein>
<organism evidence="4 5">
    <name type="scientific">Tetrahymena thermophila (strain SB210)</name>
    <dbReference type="NCBI Taxonomy" id="312017"/>
    <lineage>
        <taxon>Eukaryota</taxon>
        <taxon>Sar</taxon>
        <taxon>Alveolata</taxon>
        <taxon>Ciliophora</taxon>
        <taxon>Intramacronucleata</taxon>
        <taxon>Oligohymenophorea</taxon>
        <taxon>Hymenostomatida</taxon>
        <taxon>Tetrahymenina</taxon>
        <taxon>Tetrahymenidae</taxon>
        <taxon>Tetrahymena</taxon>
    </lineage>
</organism>
<name>Q22PC9_TETTS</name>
<evidence type="ECO:0000256" key="2">
    <source>
        <dbReference type="SAM" id="Phobius"/>
    </source>
</evidence>